<evidence type="ECO:0000259" key="2">
    <source>
        <dbReference type="Pfam" id="PF21522"/>
    </source>
</evidence>
<dbReference type="EMBL" id="CP046401">
    <property type="protein sequence ID" value="QGY45983.1"/>
    <property type="molecule type" value="Genomic_DNA"/>
</dbReference>
<organism evidence="3 4">
    <name type="scientific">Maribellus comscasis</name>
    <dbReference type="NCBI Taxonomy" id="2681766"/>
    <lineage>
        <taxon>Bacteria</taxon>
        <taxon>Pseudomonadati</taxon>
        <taxon>Bacteroidota</taxon>
        <taxon>Bacteroidia</taxon>
        <taxon>Marinilabiliales</taxon>
        <taxon>Prolixibacteraceae</taxon>
        <taxon>Maribellus</taxon>
    </lineage>
</organism>
<feature type="domain" description="Actin-like protein N-terminal" evidence="1">
    <location>
        <begin position="3"/>
        <end position="137"/>
    </location>
</feature>
<evidence type="ECO:0000313" key="3">
    <source>
        <dbReference type="EMBL" id="QGY45983.1"/>
    </source>
</evidence>
<dbReference type="InterPro" id="IPR043129">
    <property type="entry name" value="ATPase_NBD"/>
</dbReference>
<dbReference type="AlphaFoldDB" id="A0A6I6K343"/>
<reference evidence="3 4" key="1">
    <citation type="submission" date="2019-11" db="EMBL/GenBank/DDBJ databases">
        <authorList>
            <person name="Zheng R.K."/>
            <person name="Sun C.M."/>
        </authorList>
    </citation>
    <scope>NUCLEOTIDE SEQUENCE [LARGE SCALE GENOMIC DNA]</scope>
    <source>
        <strain evidence="3 4">WC007</strain>
    </source>
</reference>
<evidence type="ECO:0000313" key="4">
    <source>
        <dbReference type="Proteomes" id="UP000428260"/>
    </source>
</evidence>
<dbReference type="RefSeq" id="WP_158869121.1">
    <property type="nucleotide sequence ID" value="NZ_CP046401.1"/>
</dbReference>
<dbReference type="InterPro" id="IPR049067">
    <property type="entry name" value="MreB-like_C"/>
</dbReference>
<proteinExistence type="predicted"/>
<dbReference type="InterPro" id="IPR040607">
    <property type="entry name" value="ALP_N"/>
</dbReference>
<dbReference type="Proteomes" id="UP000428260">
    <property type="component" value="Chromosome"/>
</dbReference>
<dbReference type="Pfam" id="PF17989">
    <property type="entry name" value="ALP_N"/>
    <property type="match status" value="1"/>
</dbReference>
<evidence type="ECO:0000259" key="1">
    <source>
        <dbReference type="Pfam" id="PF17989"/>
    </source>
</evidence>
<dbReference type="SUPFAM" id="SSF53067">
    <property type="entry name" value="Actin-like ATPase domain"/>
    <property type="match status" value="2"/>
</dbReference>
<dbReference type="Pfam" id="PF21522">
    <property type="entry name" value="MreB-like_C"/>
    <property type="match status" value="1"/>
</dbReference>
<accession>A0A6I6K343</accession>
<sequence>MEKSFVFPSVLEENYRDFEKVADEFLDGIRITGLNGKDYIVGNLALKEGLSPHKFLNSSPDDADYQLLGLTGLLTATQGTYSNLIVTTGFPFTTYQPFKGAAADFFKGSHQINFDSRTLGSRGVEKVDFSIPEIDVMTEIEGSVKYIRNGEIKDNGNFIIASIGYGTFEIALSQPGGLVYRTAHSSSGIVYAIKLLENELQKKYYINILTDQQLERAFQRGSILIKRKRVDLSEIRDKVLESYYNEVISPSIRRNILDEDFYDVDKIYLVGGGSLYQKIVELFNKEFEDVLKVEVVPSPNLTASKGYCIHSLELAKSKMGDLGLENKSSFTCVGLDLGNNNTVVTVNNDF</sequence>
<keyword evidence="4" id="KW-1185">Reference proteome</keyword>
<feature type="domain" description="Actin homologue MreB-like C-terminal" evidence="2">
    <location>
        <begin position="183"/>
        <end position="275"/>
    </location>
</feature>
<dbReference type="KEGG" id="mcos:GM418_20610"/>
<gene>
    <name evidence="3" type="ORF">GM418_20610</name>
</gene>
<dbReference type="Gene3D" id="3.30.420.40">
    <property type="match status" value="2"/>
</dbReference>
<name>A0A6I6K343_9BACT</name>
<protein>
    <submittedName>
        <fullName evidence="3">Uncharacterized protein</fullName>
    </submittedName>
</protein>